<reference evidence="12 13" key="1">
    <citation type="journal article" date="2014" name="PLoS Genet.">
        <title>The Genome of Spironucleus salmonicida Highlights a Fish Pathogen Adapted to Fluctuating Environments.</title>
        <authorList>
            <person name="Xu F."/>
            <person name="Jerlstrom-Hultqvist J."/>
            <person name="Einarsson E."/>
            <person name="Astvaldsson A."/>
            <person name="Svard S.G."/>
            <person name="Andersson J.O."/>
        </authorList>
    </citation>
    <scope>NUCLEOTIDE SEQUENCE</scope>
    <source>
        <strain evidence="13">ATCC 50377</strain>
    </source>
</reference>
<dbReference type="PANTHER" id="PTHR22069:SF0">
    <property type="entry name" value="RADIAL SPOKE HEAD PROTEIN 9 HOMOLOG"/>
    <property type="match status" value="1"/>
</dbReference>
<reference evidence="13" key="2">
    <citation type="submission" date="2020-12" db="EMBL/GenBank/DDBJ databases">
        <title>New Spironucleus salmonicida genome in near-complete chromosomes.</title>
        <authorList>
            <person name="Xu F."/>
            <person name="Kurt Z."/>
            <person name="Jimenez-Gonzalez A."/>
            <person name="Astvaldsson A."/>
            <person name="Andersson J.O."/>
            <person name="Svard S.G."/>
        </authorList>
    </citation>
    <scope>NUCLEOTIDE SEQUENCE</scope>
    <source>
        <strain evidence="13">ATCC 50377</strain>
    </source>
</reference>
<evidence type="ECO:0000256" key="1">
    <source>
        <dbReference type="ARBA" id="ARBA00004611"/>
    </source>
</evidence>
<evidence type="ECO:0000256" key="6">
    <source>
        <dbReference type="ARBA" id="ARBA00023212"/>
    </source>
</evidence>
<dbReference type="OrthoDB" id="10254944at2759"/>
<dbReference type="GO" id="GO:0035082">
    <property type="term" value="P:axoneme assembly"/>
    <property type="evidence" value="ECO:0007669"/>
    <property type="project" value="InterPro"/>
</dbReference>
<dbReference type="GO" id="GO:0060294">
    <property type="term" value="P:cilium movement involved in cell motility"/>
    <property type="evidence" value="ECO:0007669"/>
    <property type="project" value="TreeGrafter"/>
</dbReference>
<protein>
    <recommendedName>
        <fullName evidence="10">Radial spoke head protein 9 homolog</fullName>
    </recommendedName>
</protein>
<feature type="region of interest" description="Disordered" evidence="11">
    <location>
        <begin position="117"/>
        <end position="150"/>
    </location>
</feature>
<evidence type="ECO:0000256" key="3">
    <source>
        <dbReference type="ARBA" id="ARBA00022794"/>
    </source>
</evidence>
<gene>
    <name evidence="12" type="ORF">SS50377_16009</name>
    <name evidence="13" type="ORF">SS50377_22726</name>
</gene>
<evidence type="ECO:0000256" key="7">
    <source>
        <dbReference type="ARBA" id="ARBA00023273"/>
    </source>
</evidence>
<dbReference type="GO" id="GO:0005930">
    <property type="term" value="C:axoneme"/>
    <property type="evidence" value="ECO:0007669"/>
    <property type="project" value="TreeGrafter"/>
</dbReference>
<keyword evidence="3" id="KW-0970">Cilium biogenesis/degradation</keyword>
<keyword evidence="2" id="KW-0963">Cytoplasm</keyword>
<keyword evidence="14" id="KW-1185">Reference proteome</keyword>
<dbReference type="Proteomes" id="UP000018208">
    <property type="component" value="Unassembled WGS sequence"/>
</dbReference>
<feature type="compositionally biased region" description="Acidic residues" evidence="11">
    <location>
        <begin position="133"/>
        <end position="144"/>
    </location>
</feature>
<organism evidence="12">
    <name type="scientific">Spironucleus salmonicida</name>
    <dbReference type="NCBI Taxonomy" id="348837"/>
    <lineage>
        <taxon>Eukaryota</taxon>
        <taxon>Metamonada</taxon>
        <taxon>Diplomonadida</taxon>
        <taxon>Hexamitidae</taxon>
        <taxon>Hexamitinae</taxon>
        <taxon>Spironucleus</taxon>
    </lineage>
</organism>
<evidence type="ECO:0000313" key="12">
    <source>
        <dbReference type="EMBL" id="EST44202.1"/>
    </source>
</evidence>
<evidence type="ECO:0000256" key="9">
    <source>
        <dbReference type="ARBA" id="ARBA00038319"/>
    </source>
</evidence>
<evidence type="ECO:0000256" key="4">
    <source>
        <dbReference type="ARBA" id="ARBA00022846"/>
    </source>
</evidence>
<keyword evidence="6" id="KW-0206">Cytoskeleton</keyword>
<evidence type="ECO:0000256" key="11">
    <source>
        <dbReference type="SAM" id="MobiDB-lite"/>
    </source>
</evidence>
<keyword evidence="7" id="KW-0966">Cell projection</keyword>
<evidence type="ECO:0000256" key="2">
    <source>
        <dbReference type="ARBA" id="ARBA00022490"/>
    </source>
</evidence>
<dbReference type="AlphaFoldDB" id="V6LI41"/>
<comment type="similarity">
    <text evidence="9">Belongs to the flagellar radial spoke RSP9 family.</text>
</comment>
<proteinExistence type="inferred from homology"/>
<dbReference type="PANTHER" id="PTHR22069">
    <property type="entry name" value="MITOCHONDRIAL RIBOSOMAL PROTEIN S18"/>
    <property type="match status" value="1"/>
</dbReference>
<comment type="subcellular location">
    <subcellularLocation>
        <location evidence="8">Cell projection</location>
        <location evidence="8">Kinocilium</location>
    </subcellularLocation>
    <subcellularLocation>
        <location evidence="1">Cytoplasm</location>
        <location evidence="1">Cytoskeleton</location>
        <location evidence="1">Flagellum axoneme</location>
    </subcellularLocation>
</comment>
<dbReference type="EMBL" id="KI546124">
    <property type="protein sequence ID" value="EST44202.1"/>
    <property type="molecule type" value="Genomic_DNA"/>
</dbReference>
<name>V6LI41_9EUKA</name>
<evidence type="ECO:0000256" key="5">
    <source>
        <dbReference type="ARBA" id="ARBA00023069"/>
    </source>
</evidence>
<evidence type="ECO:0000256" key="10">
    <source>
        <dbReference type="ARBA" id="ARBA00041080"/>
    </source>
</evidence>
<keyword evidence="5" id="KW-0969">Cilium</keyword>
<evidence type="ECO:0000313" key="14">
    <source>
        <dbReference type="Proteomes" id="UP000018208"/>
    </source>
</evidence>
<dbReference type="VEuPathDB" id="GiardiaDB:SS50377_22726"/>
<dbReference type="EMBL" id="AUWU02000003">
    <property type="protein sequence ID" value="KAH0575102.1"/>
    <property type="molecule type" value="Genomic_DNA"/>
</dbReference>
<dbReference type="InterPro" id="IPR055316">
    <property type="entry name" value="RSP9"/>
</dbReference>
<keyword evidence="4" id="KW-0282">Flagellum</keyword>
<sequence>MELNFALHAQRLQTLNIVLSPEEIAIIDAARPTLKVQFQLSELKFFGRIQTIKQPYRILIGTLESKKVFLASADLKTWTLLPEMNAKIEKKLAEIGFGITCREPYFGKITKKLPVQEVENEEEKEEKEVVEEKVEEEEGEEEKEQENVEQKEEEFKVKMLEAHRLSFMINNISNSMRIVFLDAFIKSGSQEVQNSQFRGLVKPALQNLALQEEFDLYLQGKVEKEAIRTLVDEPACHYYTGEFDVVRNCLIVRNIYYKGLIFYVFSGTLVWGVAYDGNGLAYDVV</sequence>
<dbReference type="GO" id="GO:0044458">
    <property type="term" value="P:motile cilium assembly"/>
    <property type="evidence" value="ECO:0007669"/>
    <property type="project" value="TreeGrafter"/>
</dbReference>
<evidence type="ECO:0000313" key="13">
    <source>
        <dbReference type="EMBL" id="KAH0575102.1"/>
    </source>
</evidence>
<accession>V6LI41</accession>
<evidence type="ECO:0000256" key="8">
    <source>
        <dbReference type="ARBA" id="ARBA00037822"/>
    </source>
</evidence>